<dbReference type="RefSeq" id="WP_248433005.1">
    <property type="nucleotide sequence ID" value="NZ_CP096205.1"/>
</dbReference>
<evidence type="ECO:0008006" key="3">
    <source>
        <dbReference type="Google" id="ProtNLM"/>
    </source>
</evidence>
<name>A0ABY4KB98_9FLAO</name>
<sequence>MNFKKHFILLAITVVSISCSVHKNRPVVDFIKKEENTDFIIIDKTIAPDNKTVIDRLQKYGSLQKTNGTYPYLGSIFLEKDDIDWLYKKYANERIDKVWSKKDFKKLDFSMVDFTEISKSNTVRNYTSESQIAYSYIISKPLYTEKCDIVIFYIGKFRTHLTTNTFIYGEVVVMKKNKDKWSIMERLTMDIY</sequence>
<organism evidence="1 2">
    <name type="scientific">Flavobacterium azooxidireducens</name>
    <dbReference type="NCBI Taxonomy" id="1871076"/>
    <lineage>
        <taxon>Bacteria</taxon>
        <taxon>Pseudomonadati</taxon>
        <taxon>Bacteroidota</taxon>
        <taxon>Flavobacteriia</taxon>
        <taxon>Flavobacteriales</taxon>
        <taxon>Flavobacteriaceae</taxon>
        <taxon>Flavobacterium</taxon>
    </lineage>
</organism>
<dbReference type="Proteomes" id="UP000830583">
    <property type="component" value="Chromosome"/>
</dbReference>
<dbReference type="PROSITE" id="PS51257">
    <property type="entry name" value="PROKAR_LIPOPROTEIN"/>
    <property type="match status" value="1"/>
</dbReference>
<protein>
    <recommendedName>
        <fullName evidence="3">Lipoprotein</fullName>
    </recommendedName>
</protein>
<keyword evidence="2" id="KW-1185">Reference proteome</keyword>
<evidence type="ECO:0000313" key="1">
    <source>
        <dbReference type="EMBL" id="UPQ78077.1"/>
    </source>
</evidence>
<proteinExistence type="predicted"/>
<reference evidence="1" key="1">
    <citation type="submission" date="2022-04" db="EMBL/GenBank/DDBJ databases">
        <title>Consumption of N2O by Flavobacterium azooxidireducens sp. nov. isolated from Decomposing Leaf Litter of Phragmites australis (Cav.).</title>
        <authorList>
            <person name="Behrendt U."/>
            <person name="Spanner T."/>
            <person name="Augustin J."/>
            <person name="Horn M.A."/>
            <person name="Kolb S."/>
            <person name="Ulrich A."/>
        </authorList>
    </citation>
    <scope>NUCLEOTIDE SEQUENCE</scope>
    <source>
        <strain evidence="1">IGB 4-14</strain>
    </source>
</reference>
<accession>A0ABY4KB98</accession>
<gene>
    <name evidence="1" type="ORF">M0M57_10630</name>
</gene>
<dbReference type="EMBL" id="CP096205">
    <property type="protein sequence ID" value="UPQ78077.1"/>
    <property type="molecule type" value="Genomic_DNA"/>
</dbReference>
<evidence type="ECO:0000313" key="2">
    <source>
        <dbReference type="Proteomes" id="UP000830583"/>
    </source>
</evidence>